<keyword evidence="3" id="KW-1185">Reference proteome</keyword>
<protein>
    <submittedName>
        <fullName evidence="2">Uncharacterized protein</fullName>
    </submittedName>
</protein>
<feature type="region of interest" description="Disordered" evidence="1">
    <location>
        <begin position="91"/>
        <end position="187"/>
    </location>
</feature>
<accession>A0AAE0RLR9</accession>
<comment type="caution">
    <text evidence="2">The sequence shown here is derived from an EMBL/GenBank/DDBJ whole genome shotgun (WGS) entry which is preliminary data.</text>
</comment>
<evidence type="ECO:0000313" key="2">
    <source>
        <dbReference type="EMBL" id="KAK3575859.1"/>
    </source>
</evidence>
<dbReference type="Proteomes" id="UP001195483">
    <property type="component" value="Unassembled WGS sequence"/>
</dbReference>
<feature type="compositionally biased region" description="Basic and acidic residues" evidence="1">
    <location>
        <begin position="105"/>
        <end position="187"/>
    </location>
</feature>
<reference evidence="2" key="3">
    <citation type="submission" date="2023-05" db="EMBL/GenBank/DDBJ databases">
        <authorList>
            <person name="Smith C.H."/>
        </authorList>
    </citation>
    <scope>NUCLEOTIDE SEQUENCE</scope>
    <source>
        <strain evidence="2">CHS0354</strain>
        <tissue evidence="2">Mantle</tissue>
    </source>
</reference>
<reference evidence="2" key="1">
    <citation type="journal article" date="2021" name="Genome Biol. Evol.">
        <title>A High-Quality Reference Genome for a Parasitic Bivalve with Doubly Uniparental Inheritance (Bivalvia: Unionida).</title>
        <authorList>
            <person name="Smith C.H."/>
        </authorList>
    </citation>
    <scope>NUCLEOTIDE SEQUENCE</scope>
    <source>
        <strain evidence="2">CHS0354</strain>
    </source>
</reference>
<evidence type="ECO:0000256" key="1">
    <source>
        <dbReference type="SAM" id="MobiDB-lite"/>
    </source>
</evidence>
<sequence>MWMRDIAQTLAKVFKQQGYNVPTTNCPNPMLYIAGLFDKGVKMIIPQCGKIHKFDNSRMKNVLGIEPRDAKDTLIDMAYSLIEAGYIKRSKKYKGPHAAAEEAQEQEKKEAEKKEGEESEEKPKENGDVKEGEGDDLKKETEGETDDKAEIKKEEEEKKSEEKKDEKSEDKSEDKKDEKTEETPAEK</sequence>
<evidence type="ECO:0000313" key="3">
    <source>
        <dbReference type="Proteomes" id="UP001195483"/>
    </source>
</evidence>
<organism evidence="2 3">
    <name type="scientific">Potamilus streckersoni</name>
    <dbReference type="NCBI Taxonomy" id="2493646"/>
    <lineage>
        <taxon>Eukaryota</taxon>
        <taxon>Metazoa</taxon>
        <taxon>Spiralia</taxon>
        <taxon>Lophotrochozoa</taxon>
        <taxon>Mollusca</taxon>
        <taxon>Bivalvia</taxon>
        <taxon>Autobranchia</taxon>
        <taxon>Heteroconchia</taxon>
        <taxon>Palaeoheterodonta</taxon>
        <taxon>Unionida</taxon>
        <taxon>Unionoidea</taxon>
        <taxon>Unionidae</taxon>
        <taxon>Ambleminae</taxon>
        <taxon>Lampsilini</taxon>
        <taxon>Potamilus</taxon>
    </lineage>
</organism>
<dbReference type="EMBL" id="JAEAOA010002019">
    <property type="protein sequence ID" value="KAK3575859.1"/>
    <property type="molecule type" value="Genomic_DNA"/>
</dbReference>
<dbReference type="AlphaFoldDB" id="A0AAE0RLR9"/>
<reference evidence="2" key="2">
    <citation type="journal article" date="2021" name="Genome Biol. Evol.">
        <title>Developing a high-quality reference genome for a parasitic bivalve with doubly uniparental inheritance (Bivalvia: Unionida).</title>
        <authorList>
            <person name="Smith C.H."/>
        </authorList>
    </citation>
    <scope>NUCLEOTIDE SEQUENCE</scope>
    <source>
        <strain evidence="2">CHS0354</strain>
        <tissue evidence="2">Mantle</tissue>
    </source>
</reference>
<gene>
    <name evidence="2" type="ORF">CHS0354_034455</name>
</gene>
<name>A0AAE0RLR9_9BIVA</name>
<proteinExistence type="predicted"/>